<evidence type="ECO:0000313" key="1">
    <source>
        <dbReference type="EMBL" id="MFD1708844.1"/>
    </source>
</evidence>
<sequence>MNFDSRIRRRLRMYVWMNWKKPKTKVRKLIGLVFHR</sequence>
<dbReference type="RefSeq" id="WP_380776673.1">
    <property type="nucleotide sequence ID" value="NZ_JBHUEO010000121.1"/>
</dbReference>
<accession>A0ABW4KM60</accession>
<protein>
    <submittedName>
        <fullName evidence="1">Uncharacterized protein</fullName>
    </submittedName>
</protein>
<keyword evidence="2" id="KW-1185">Reference proteome</keyword>
<name>A0ABW4KM60_9BACI</name>
<dbReference type="EMBL" id="JBHUEO010000121">
    <property type="protein sequence ID" value="MFD1708844.1"/>
    <property type="molecule type" value="Genomic_DNA"/>
</dbReference>
<reference evidence="2" key="1">
    <citation type="journal article" date="2019" name="Int. J. Syst. Evol. Microbiol.">
        <title>The Global Catalogue of Microorganisms (GCM) 10K type strain sequencing project: providing services to taxonomists for standard genome sequencing and annotation.</title>
        <authorList>
            <consortium name="The Broad Institute Genomics Platform"/>
            <consortium name="The Broad Institute Genome Sequencing Center for Infectious Disease"/>
            <person name="Wu L."/>
            <person name="Ma J."/>
        </authorList>
    </citation>
    <scope>NUCLEOTIDE SEQUENCE [LARGE SCALE GENOMIC DNA]</scope>
    <source>
        <strain evidence="2">CGMCC 1.12295</strain>
    </source>
</reference>
<comment type="caution">
    <text evidence="1">The sequence shown here is derived from an EMBL/GenBank/DDBJ whole genome shotgun (WGS) entry which is preliminary data.</text>
</comment>
<gene>
    <name evidence="1" type="ORF">ACFSCZ_19395</name>
</gene>
<dbReference type="Proteomes" id="UP001597301">
    <property type="component" value="Unassembled WGS sequence"/>
</dbReference>
<proteinExistence type="predicted"/>
<evidence type="ECO:0000313" key="2">
    <source>
        <dbReference type="Proteomes" id="UP001597301"/>
    </source>
</evidence>
<organism evidence="1 2">
    <name type="scientific">Siminovitchia sediminis</name>
    <dbReference type="NCBI Taxonomy" id="1274353"/>
    <lineage>
        <taxon>Bacteria</taxon>
        <taxon>Bacillati</taxon>
        <taxon>Bacillota</taxon>
        <taxon>Bacilli</taxon>
        <taxon>Bacillales</taxon>
        <taxon>Bacillaceae</taxon>
        <taxon>Siminovitchia</taxon>
    </lineage>
</organism>